<gene>
    <name evidence="1" type="ORF">H2198_006111</name>
</gene>
<sequence>MVKADYMHDYYADLDLTSTADTETIKKRFRELAKQYHPDRNPGREVDVVPKFQAIQAAHEVLGDANQKAKYDAERAKLSRARDVESPVGTFKKPAAPPRTNSFYPNGQYSQSGSQPPPRKDPSAGQYVPQGSSRRPQSATASSADKFAQFARAAPPPQQWDRSRFEEAARQEGLRGMNAMKGSMPQASPLRPHHPTAPRSAGADPYGSGPEPSPGFPGLNRTASHRRAYAARPPSGDEAPPSRSAYAHYHRSERERPPSVGGFAHIDPNKPARDRGSVSPLRQTRSFHPDDFSTLRPGLSRASSKYARTGGERTQVNTANIGRSTGVRNSPVGPEWKERGPLDARAGAEDRSPRSRHRSHSPKARAGVPKFEFSTSETSSDSDNQPATEDRPKAPLRRPHPQFSSKVSEEGPGLTGYFPDTNYTRIVDDNTYSFPPPASKGAPVRRPFTDMASPIDRHDANLNGAAFNTPTHEDTPKSSSLGESSPEKQKPAFSASDWHETFDNHADMFQPPPSNARDRKSPSKNFRSPRVEAGRSYVPTKDGHQDGANGVNGDIDPHIAAGTRYVDPNGMQDKAAAFQFGKLPKDFADRAQTGGEKRHGSASKSGERHSSTSNEPDLEACYNAEAVRTPSDEMDVDSPAPHDSSSTASSEGDYNVTVEEEHSPTSSTRPSNQQTHHTSSGTGGFDLDDLSKAAPFAPSNTGLKDMNDLSTNLPFQSRPSENLEALHRARSGTLRDLQLPRPPKPPYCPGDSDLDQHSWKKYGDAMTDYMHAWNKFNAAMIEHFRARQEAVTHGMYRNWVCAHGDGATAEDFEASGGSDRAGFKTYMTWLEDDRKCRMWWDVTFEEHRVCMEGLGRVRHRVKELSSSTGAQA</sequence>
<keyword evidence="2" id="KW-1185">Reference proteome</keyword>
<proteinExistence type="predicted"/>
<evidence type="ECO:0000313" key="2">
    <source>
        <dbReference type="Proteomes" id="UP001172386"/>
    </source>
</evidence>
<dbReference type="EMBL" id="JAPDRQ010000109">
    <property type="protein sequence ID" value="KAJ9654929.1"/>
    <property type="molecule type" value="Genomic_DNA"/>
</dbReference>
<accession>A0ACC3A4H6</accession>
<reference evidence="1" key="1">
    <citation type="submission" date="2022-10" db="EMBL/GenBank/DDBJ databases">
        <title>Culturing micro-colonial fungi from biological soil crusts in the Mojave desert and describing Neophaeococcomyces mojavensis, and introducing the new genera and species Taxawa tesnikishii.</title>
        <authorList>
            <person name="Kurbessoian T."/>
            <person name="Stajich J.E."/>
        </authorList>
    </citation>
    <scope>NUCLEOTIDE SEQUENCE</scope>
    <source>
        <strain evidence="1">JES_112</strain>
    </source>
</reference>
<evidence type="ECO:0000313" key="1">
    <source>
        <dbReference type="EMBL" id="KAJ9654929.1"/>
    </source>
</evidence>
<protein>
    <submittedName>
        <fullName evidence="1">Uncharacterized protein</fullName>
    </submittedName>
</protein>
<comment type="caution">
    <text evidence="1">The sequence shown here is derived from an EMBL/GenBank/DDBJ whole genome shotgun (WGS) entry which is preliminary data.</text>
</comment>
<organism evidence="1 2">
    <name type="scientific">Neophaeococcomyces mojaviensis</name>
    <dbReference type="NCBI Taxonomy" id="3383035"/>
    <lineage>
        <taxon>Eukaryota</taxon>
        <taxon>Fungi</taxon>
        <taxon>Dikarya</taxon>
        <taxon>Ascomycota</taxon>
        <taxon>Pezizomycotina</taxon>
        <taxon>Eurotiomycetes</taxon>
        <taxon>Chaetothyriomycetidae</taxon>
        <taxon>Chaetothyriales</taxon>
        <taxon>Chaetothyriales incertae sedis</taxon>
        <taxon>Neophaeococcomyces</taxon>
    </lineage>
</organism>
<dbReference type="Proteomes" id="UP001172386">
    <property type="component" value="Unassembled WGS sequence"/>
</dbReference>
<name>A0ACC3A4H6_9EURO</name>